<feature type="transmembrane region" description="Helical" evidence="1">
    <location>
        <begin position="124"/>
        <end position="146"/>
    </location>
</feature>
<dbReference type="KEGG" id="sgn:SGRA_3021"/>
<reference evidence="2 3" key="1">
    <citation type="journal article" date="2012" name="Stand. Genomic Sci.">
        <title>Complete genome sequencing and analysis of Saprospira grandis str. Lewin, a predatory marine bacterium.</title>
        <authorList>
            <person name="Saw J.H."/>
            <person name="Yuryev A."/>
            <person name="Kanbe M."/>
            <person name="Hou S."/>
            <person name="Young A.G."/>
            <person name="Aizawa S."/>
            <person name="Alam M."/>
        </authorList>
    </citation>
    <scope>NUCLEOTIDE SEQUENCE [LARGE SCALE GENOMIC DNA]</scope>
    <source>
        <strain evidence="2 3">Lewin</strain>
    </source>
</reference>
<dbReference type="HOGENOM" id="CLU_1194003_0_0_10"/>
<feature type="transmembrane region" description="Helical" evidence="1">
    <location>
        <begin position="100"/>
        <end position="118"/>
    </location>
</feature>
<accession>H6KZH3</accession>
<keyword evidence="1" id="KW-0812">Transmembrane</keyword>
<protein>
    <submittedName>
        <fullName evidence="2">Uncharacterized protein</fullName>
    </submittedName>
</protein>
<organism evidence="2 3">
    <name type="scientific">Saprospira grandis (strain Lewin)</name>
    <dbReference type="NCBI Taxonomy" id="984262"/>
    <lineage>
        <taxon>Bacteria</taxon>
        <taxon>Pseudomonadati</taxon>
        <taxon>Bacteroidota</taxon>
        <taxon>Saprospiria</taxon>
        <taxon>Saprospirales</taxon>
        <taxon>Saprospiraceae</taxon>
        <taxon>Saprospira</taxon>
    </lineage>
</organism>
<dbReference type="Proteomes" id="UP000007519">
    <property type="component" value="Chromosome"/>
</dbReference>
<evidence type="ECO:0000313" key="2">
    <source>
        <dbReference type="EMBL" id="AFC25749.1"/>
    </source>
</evidence>
<name>H6KZH3_SAPGL</name>
<dbReference type="eggNOG" id="ENOG5034ANE">
    <property type="taxonomic scope" value="Bacteria"/>
</dbReference>
<evidence type="ECO:0000313" key="3">
    <source>
        <dbReference type="Proteomes" id="UP000007519"/>
    </source>
</evidence>
<keyword evidence="1" id="KW-1133">Transmembrane helix</keyword>
<gene>
    <name evidence="2" type="ordered locus">SGRA_3021</name>
</gene>
<dbReference type="STRING" id="984262.SGRA_3021"/>
<dbReference type="OrthoDB" id="1490553at2"/>
<dbReference type="EMBL" id="CP002831">
    <property type="protein sequence ID" value="AFC25749.1"/>
    <property type="molecule type" value="Genomic_DNA"/>
</dbReference>
<evidence type="ECO:0000256" key="1">
    <source>
        <dbReference type="SAM" id="Phobius"/>
    </source>
</evidence>
<keyword evidence="3" id="KW-1185">Reference proteome</keyword>
<dbReference type="AlphaFoldDB" id="H6KZH3"/>
<dbReference type="RefSeq" id="WP_015693349.1">
    <property type="nucleotide sequence ID" value="NC_016940.1"/>
</dbReference>
<sequence>MAKKKKRIPKEDRLIELEVQKAAQAYLEHYYKTQERPKVLYSNLEERTKHKYGMKRADGLLAYPMSKTKAYVVSMEAKSHKTLKALKPYRIDKLWVKDSLWHGLLFTILSGVMFFVWRMTDESFWIRFVIPMVVLLGASALYAYIFRNSHKYQEMKVIHQVFQYPANEQWLSLSNDSFEMIDPKLQDNLIKICKARGVGVLMVDPKKNVAMVHGPKKRPKRWFSDYLHFYHAEEEIRKQLGLKIKQKK</sequence>
<proteinExistence type="predicted"/>
<keyword evidence="1" id="KW-0472">Membrane</keyword>